<dbReference type="SMART" id="SM00931">
    <property type="entry name" value="NOSIC"/>
    <property type="match status" value="1"/>
</dbReference>
<feature type="compositionally biased region" description="Basic and acidic residues" evidence="9">
    <location>
        <begin position="583"/>
        <end position="593"/>
    </location>
</feature>
<feature type="region of interest" description="Disordered" evidence="9">
    <location>
        <begin position="556"/>
        <end position="606"/>
    </location>
</feature>
<feature type="region of interest" description="Disordered" evidence="9">
    <location>
        <begin position="391"/>
        <end position="420"/>
    </location>
</feature>
<evidence type="ECO:0000313" key="12">
    <source>
        <dbReference type="Proteomes" id="UP001217918"/>
    </source>
</evidence>
<dbReference type="AlphaFoldDB" id="A0AAD9IB72"/>
<keyword evidence="12" id="KW-1185">Reference proteome</keyword>
<comment type="caution">
    <text evidence="11">The sequence shown here is derived from an EMBL/GenBank/DDBJ whole genome shotgun (WGS) entry which is preliminary data.</text>
</comment>
<dbReference type="GO" id="GO:0005687">
    <property type="term" value="C:U4 snRNP"/>
    <property type="evidence" value="ECO:0007669"/>
    <property type="project" value="TreeGrafter"/>
</dbReference>
<dbReference type="InterPro" id="IPR002687">
    <property type="entry name" value="Nop_dom"/>
</dbReference>
<evidence type="ECO:0000256" key="4">
    <source>
        <dbReference type="ARBA" id="ARBA00022728"/>
    </source>
</evidence>
<dbReference type="PROSITE" id="PS51358">
    <property type="entry name" value="NOP"/>
    <property type="match status" value="1"/>
</dbReference>
<accession>A0AAD9IB72</accession>
<keyword evidence="6" id="KW-0508">mRNA splicing</keyword>
<gene>
    <name evidence="11" type="ORF">P8C59_007914</name>
</gene>
<proteinExistence type="inferred from homology"/>
<evidence type="ECO:0000256" key="2">
    <source>
        <dbReference type="ARBA" id="ARBA00005572"/>
    </source>
</evidence>
<evidence type="ECO:0000256" key="1">
    <source>
        <dbReference type="ARBA" id="ARBA00004123"/>
    </source>
</evidence>
<evidence type="ECO:0000256" key="9">
    <source>
        <dbReference type="SAM" id="MobiDB-lite"/>
    </source>
</evidence>
<dbReference type="InterPro" id="IPR027105">
    <property type="entry name" value="Prp31"/>
</dbReference>
<evidence type="ECO:0000256" key="5">
    <source>
        <dbReference type="ARBA" id="ARBA00022884"/>
    </source>
</evidence>
<keyword evidence="8" id="KW-0687">Ribonucleoprotein</keyword>
<name>A0AAD9IB72_9PEZI</name>
<dbReference type="SUPFAM" id="SSF89124">
    <property type="entry name" value="Nop domain"/>
    <property type="match status" value="1"/>
</dbReference>
<dbReference type="InterPro" id="IPR042239">
    <property type="entry name" value="Nop_C"/>
</dbReference>
<keyword evidence="5" id="KW-0694">RNA-binding</keyword>
<dbReference type="InterPro" id="IPR036070">
    <property type="entry name" value="Nop_dom_sf"/>
</dbReference>
<dbReference type="PANTHER" id="PTHR13904:SF0">
    <property type="entry name" value="U4_U6 SMALL NUCLEAR RIBONUCLEOPROTEIN PRP31"/>
    <property type="match status" value="1"/>
</dbReference>
<evidence type="ECO:0000256" key="8">
    <source>
        <dbReference type="ARBA" id="ARBA00023274"/>
    </source>
</evidence>
<dbReference type="GO" id="GO:0000244">
    <property type="term" value="P:spliceosomal tri-snRNP complex assembly"/>
    <property type="evidence" value="ECO:0007669"/>
    <property type="project" value="InterPro"/>
</dbReference>
<reference evidence="11" key="1">
    <citation type="journal article" date="2023" name="Mol. Plant Microbe Interact.">
        <title>Elucidating the Obligate Nature and Biological Capacity of an Invasive Fungal Corn Pathogen.</title>
        <authorList>
            <person name="MacCready J.S."/>
            <person name="Roggenkamp E.M."/>
            <person name="Gdanetz K."/>
            <person name="Chilvers M.I."/>
        </authorList>
    </citation>
    <scope>NUCLEOTIDE SEQUENCE</scope>
    <source>
        <strain evidence="11">PM02</strain>
    </source>
</reference>
<dbReference type="GO" id="GO:0003723">
    <property type="term" value="F:RNA binding"/>
    <property type="evidence" value="ECO:0007669"/>
    <property type="project" value="UniProtKB-KW"/>
</dbReference>
<keyword evidence="3" id="KW-0507">mRNA processing</keyword>
<dbReference type="InterPro" id="IPR019175">
    <property type="entry name" value="Prp31_C"/>
</dbReference>
<protein>
    <recommendedName>
        <fullName evidence="10">Nop domain-containing protein</fullName>
    </recommendedName>
</protein>
<organism evidence="11 12">
    <name type="scientific">Phyllachora maydis</name>
    <dbReference type="NCBI Taxonomy" id="1825666"/>
    <lineage>
        <taxon>Eukaryota</taxon>
        <taxon>Fungi</taxon>
        <taxon>Dikarya</taxon>
        <taxon>Ascomycota</taxon>
        <taxon>Pezizomycotina</taxon>
        <taxon>Sordariomycetes</taxon>
        <taxon>Sordariomycetidae</taxon>
        <taxon>Phyllachorales</taxon>
        <taxon>Phyllachoraceae</taxon>
        <taxon>Phyllachora</taxon>
    </lineage>
</organism>
<comment type="similarity">
    <text evidence="2">Belongs to the PRP31 family.</text>
</comment>
<dbReference type="Gene3D" id="1.10.287.4070">
    <property type="match status" value="1"/>
</dbReference>
<evidence type="ECO:0000259" key="10">
    <source>
        <dbReference type="PROSITE" id="PS51358"/>
    </source>
</evidence>
<keyword evidence="7" id="KW-0539">Nucleus</keyword>
<feature type="domain" description="Nop" evidence="10">
    <location>
        <begin position="271"/>
        <end position="389"/>
    </location>
</feature>
<dbReference type="Pfam" id="PF01798">
    <property type="entry name" value="Nop"/>
    <property type="match status" value="1"/>
</dbReference>
<feature type="compositionally biased region" description="Basic residues" evidence="9">
    <location>
        <begin position="407"/>
        <end position="417"/>
    </location>
</feature>
<dbReference type="PANTHER" id="PTHR13904">
    <property type="entry name" value="PRE-MRNA SPLICING FACTOR PRP31"/>
    <property type="match status" value="1"/>
</dbReference>
<sequence length="606" mass="65259">MSTLADELLQDFEDSGSEEGNEQQNGPALLDGGGVARSSLAHTNGDRAMEDADEVYVKDEDFEMVGVEGSDVKAIDDPEEAKAKVEKMKLGGVQDVHSVATLMRTLRPVLDEIAKYQKTPVSSTDVGNIESNPEYALLTQANQLSTMIDSEVMLVNKWIRDHNTLFPELETLITNPLDYAKVAAILGQGPLEPEMIKKLETSADNPLGVTLKSVLDGPTFMIVTVEATTSRGRPMSEAEFGLVYQACLLQIELDKAKRIITEYVTSRMEVFAPNLTALIGSLTSAQLLATAGGLKNLSIAPACNLPAWGSKKQANAALATNVGFRQQGFIYQSPVLRGISSDYKKQAMKKFANKIVICARMDCSLQFRDGSEGERLKDETLDNIEKLQQKPLNKGGRALPVPDDKPSRKRGGRRARKAKEALAMTDLRKQQNRMAFGKEEQEVGYGAGDSTKGLGMMGQQDGRLRTAQIDQRTRAKLSAKSKGWGGASSLVSGGASSLKGLAGAGGMGNISLAASKGLRTSGVGTSLNSTAGTVSSLAFTPMQGLELVDPELQSKLKRKRQEEEDRYFKGGTFTQLTAPSQSAKDDGVFKKPELPASKRVNTGTGR</sequence>
<feature type="compositionally biased region" description="Polar residues" evidence="9">
    <location>
        <begin position="572"/>
        <end position="582"/>
    </location>
</feature>
<evidence type="ECO:0000256" key="3">
    <source>
        <dbReference type="ARBA" id="ARBA00022664"/>
    </source>
</evidence>
<keyword evidence="4" id="KW-0747">Spliceosome</keyword>
<dbReference type="InterPro" id="IPR012976">
    <property type="entry name" value="NOSIC"/>
</dbReference>
<feature type="region of interest" description="Disordered" evidence="9">
    <location>
        <begin position="1"/>
        <end position="51"/>
    </location>
</feature>
<dbReference type="Pfam" id="PF09785">
    <property type="entry name" value="Prp31_C"/>
    <property type="match status" value="1"/>
</dbReference>
<comment type="subcellular location">
    <subcellularLocation>
        <location evidence="1">Nucleus</location>
    </subcellularLocation>
</comment>
<dbReference type="Gene3D" id="1.10.246.90">
    <property type="entry name" value="Nop domain"/>
    <property type="match status" value="1"/>
</dbReference>
<evidence type="ECO:0000313" key="11">
    <source>
        <dbReference type="EMBL" id="KAK2073647.1"/>
    </source>
</evidence>
<feature type="compositionally biased region" description="Acidic residues" evidence="9">
    <location>
        <begin position="8"/>
        <end position="21"/>
    </location>
</feature>
<dbReference type="EMBL" id="JAQQPM010000007">
    <property type="protein sequence ID" value="KAK2073647.1"/>
    <property type="molecule type" value="Genomic_DNA"/>
</dbReference>
<evidence type="ECO:0000256" key="7">
    <source>
        <dbReference type="ARBA" id="ARBA00023242"/>
    </source>
</evidence>
<dbReference type="GO" id="GO:0071011">
    <property type="term" value="C:precatalytic spliceosome"/>
    <property type="evidence" value="ECO:0007669"/>
    <property type="project" value="TreeGrafter"/>
</dbReference>
<dbReference type="GO" id="GO:0046540">
    <property type="term" value="C:U4/U6 x U5 tri-snRNP complex"/>
    <property type="evidence" value="ECO:0007669"/>
    <property type="project" value="InterPro"/>
</dbReference>
<dbReference type="Proteomes" id="UP001217918">
    <property type="component" value="Unassembled WGS sequence"/>
</dbReference>
<evidence type="ECO:0000256" key="6">
    <source>
        <dbReference type="ARBA" id="ARBA00023187"/>
    </source>
</evidence>